<dbReference type="CDD" id="cd14279">
    <property type="entry name" value="CUE"/>
    <property type="match status" value="1"/>
</dbReference>
<evidence type="ECO:0000313" key="2">
    <source>
        <dbReference type="Proteomes" id="UP000801492"/>
    </source>
</evidence>
<gene>
    <name evidence="1" type="ORF">ILUMI_21636</name>
</gene>
<name>A0A8K0CC39_IGNLU</name>
<evidence type="ECO:0000313" key="1">
    <source>
        <dbReference type="EMBL" id="KAF2884543.1"/>
    </source>
</evidence>
<protein>
    <submittedName>
        <fullName evidence="1">Uncharacterized protein</fullName>
    </submittedName>
</protein>
<reference evidence="1" key="1">
    <citation type="submission" date="2019-08" db="EMBL/GenBank/DDBJ databases">
        <title>The genome of the North American firefly Photinus pyralis.</title>
        <authorList>
            <consortium name="Photinus pyralis genome working group"/>
            <person name="Fallon T.R."/>
            <person name="Sander Lower S.E."/>
            <person name="Weng J.-K."/>
        </authorList>
    </citation>
    <scope>NUCLEOTIDE SEQUENCE</scope>
    <source>
        <strain evidence="1">TRF0915ILg1</strain>
        <tissue evidence="1">Whole body</tissue>
    </source>
</reference>
<dbReference type="EMBL" id="VTPC01090159">
    <property type="protein sequence ID" value="KAF2884543.1"/>
    <property type="molecule type" value="Genomic_DNA"/>
</dbReference>
<proteinExistence type="predicted"/>
<dbReference type="Proteomes" id="UP000801492">
    <property type="component" value="Unassembled WGS sequence"/>
</dbReference>
<dbReference type="AlphaFoldDB" id="A0A8K0CC39"/>
<organism evidence="1 2">
    <name type="scientific">Ignelater luminosus</name>
    <name type="common">Cucubano</name>
    <name type="synonym">Pyrophorus luminosus</name>
    <dbReference type="NCBI Taxonomy" id="2038154"/>
    <lineage>
        <taxon>Eukaryota</taxon>
        <taxon>Metazoa</taxon>
        <taxon>Ecdysozoa</taxon>
        <taxon>Arthropoda</taxon>
        <taxon>Hexapoda</taxon>
        <taxon>Insecta</taxon>
        <taxon>Pterygota</taxon>
        <taxon>Neoptera</taxon>
        <taxon>Endopterygota</taxon>
        <taxon>Coleoptera</taxon>
        <taxon>Polyphaga</taxon>
        <taxon>Elateriformia</taxon>
        <taxon>Elateroidea</taxon>
        <taxon>Elateridae</taxon>
        <taxon>Agrypninae</taxon>
        <taxon>Pyrophorini</taxon>
        <taxon>Ignelater</taxon>
    </lineage>
</organism>
<comment type="caution">
    <text evidence="1">The sequence shown here is derived from an EMBL/GenBank/DDBJ whole genome shotgun (WGS) entry which is preliminary data.</text>
</comment>
<dbReference type="OrthoDB" id="6784253at2759"/>
<sequence length="299" mass="33200">MDSRKFGNPVRLSPWTSNAPLGHYYAPKTNFSSRTNSFIADILKLNNQTARSSYVNRHQGILKDNKFFKKLNKSTLILSFPQFHPDQIEAALSLCDNDLSETISLLRLRAHVLKEKSLLMEKKNRATALVQNGHATLVRNRQTKSPQLVKYIPTKYNDVQIVEFTNTSVGSTFNSTHPPAATTTVSNKMQIVEVNAKTLQMLKNCDTAVLPSNTPFQNTEKVAHTVNITGKCVSTLDLERSPATASTSSGVHSEDLDKSKVYTFAEDDPALLRKENEKSSDKVGVVLKKTKSGFSVSLL</sequence>
<keyword evidence="2" id="KW-1185">Reference proteome</keyword>
<accession>A0A8K0CC39</accession>